<dbReference type="InterPro" id="IPR006439">
    <property type="entry name" value="HAD-SF_hydro_IA"/>
</dbReference>
<dbReference type="InterPro" id="IPR023198">
    <property type="entry name" value="PGP-like_dom2"/>
</dbReference>
<evidence type="ECO:0000313" key="1">
    <source>
        <dbReference type="EMBL" id="MBL6446794.1"/>
    </source>
</evidence>
<dbReference type="Proteomes" id="UP000614216">
    <property type="component" value="Unassembled WGS sequence"/>
</dbReference>
<dbReference type="NCBIfam" id="TIGR01509">
    <property type="entry name" value="HAD-SF-IA-v3"/>
    <property type="match status" value="1"/>
</dbReference>
<dbReference type="Gene3D" id="3.40.50.1000">
    <property type="entry name" value="HAD superfamily/HAD-like"/>
    <property type="match status" value="1"/>
</dbReference>
<dbReference type="InterPro" id="IPR023214">
    <property type="entry name" value="HAD_sf"/>
</dbReference>
<evidence type="ECO:0000313" key="2">
    <source>
        <dbReference type="Proteomes" id="UP000614216"/>
    </source>
</evidence>
<dbReference type="InterPro" id="IPR036412">
    <property type="entry name" value="HAD-like_sf"/>
</dbReference>
<accession>A0A937KBZ8</accession>
<proteinExistence type="predicted"/>
<dbReference type="PANTHER" id="PTHR43611">
    <property type="entry name" value="ALPHA-D-GLUCOSE 1-PHOSPHATE PHOSPHATASE"/>
    <property type="match status" value="1"/>
</dbReference>
<dbReference type="SUPFAM" id="SSF56784">
    <property type="entry name" value="HAD-like"/>
    <property type="match status" value="1"/>
</dbReference>
<comment type="caution">
    <text evidence="1">The sequence shown here is derived from an EMBL/GenBank/DDBJ whole genome shotgun (WGS) entry which is preliminary data.</text>
</comment>
<reference evidence="1" key="1">
    <citation type="submission" date="2021-01" db="EMBL/GenBank/DDBJ databases">
        <title>Fulvivirga kasyanovii gen. nov., sp nov., a novel member of the phylum Bacteroidetes isolated from seawater in a mussel farm.</title>
        <authorList>
            <person name="Zhao L.-H."/>
            <person name="Wang Z.-J."/>
        </authorList>
    </citation>
    <scope>NUCLEOTIDE SEQUENCE</scope>
    <source>
        <strain evidence="1">29W222</strain>
    </source>
</reference>
<organism evidence="1 2">
    <name type="scientific">Fulvivirga marina</name>
    <dbReference type="NCBI Taxonomy" id="2494733"/>
    <lineage>
        <taxon>Bacteria</taxon>
        <taxon>Pseudomonadati</taxon>
        <taxon>Bacteroidota</taxon>
        <taxon>Cytophagia</taxon>
        <taxon>Cytophagales</taxon>
        <taxon>Fulvivirgaceae</taxon>
        <taxon>Fulvivirga</taxon>
    </lineage>
</organism>
<dbReference type="PANTHER" id="PTHR43611:SF3">
    <property type="entry name" value="FLAVIN MONONUCLEOTIDE HYDROLASE 1, CHLOROPLATIC"/>
    <property type="match status" value="1"/>
</dbReference>
<dbReference type="Gene3D" id="1.10.150.240">
    <property type="entry name" value="Putative phosphatase, domain 2"/>
    <property type="match status" value="1"/>
</dbReference>
<sequence length="206" mass="23836">MSTRNLKFLIFDLGGVIINLETERTVVELALLGGVEPSFIREQYLNHDEFKRYETGAIGDEEFRSFLREILKFKGEDKQLDDAWNAMILDIPAERLALLEKLKENHDLFLLSNTNTIHMHCVYERLSKHGVGSFDPYFHKQYYSHLINRRKPDADIYQFVLDDNNLTPENVLFIDDNADNIEGAANLGIQTLHINKPTALMDFFNG</sequence>
<dbReference type="PRINTS" id="PR00413">
    <property type="entry name" value="HADHALOGNASE"/>
</dbReference>
<dbReference type="EMBL" id="JAEUGD010000041">
    <property type="protein sequence ID" value="MBL6446794.1"/>
    <property type="molecule type" value="Genomic_DNA"/>
</dbReference>
<dbReference type="SFLD" id="SFLDG01129">
    <property type="entry name" value="C1.5:_HAD__Beta-PGM__Phosphata"/>
    <property type="match status" value="1"/>
</dbReference>
<dbReference type="SFLD" id="SFLDS00003">
    <property type="entry name" value="Haloacid_Dehalogenase"/>
    <property type="match status" value="1"/>
</dbReference>
<keyword evidence="2" id="KW-1185">Reference proteome</keyword>
<dbReference type="AlphaFoldDB" id="A0A937KBZ8"/>
<dbReference type="RefSeq" id="WP_202856339.1">
    <property type="nucleotide sequence ID" value="NZ_JAEUGD010000041.1"/>
</dbReference>
<gene>
    <name evidence="1" type="ORF">JMN32_10755</name>
</gene>
<dbReference type="CDD" id="cd02603">
    <property type="entry name" value="HAD_sEH-N_like"/>
    <property type="match status" value="1"/>
</dbReference>
<name>A0A937KBZ8_9BACT</name>
<protein>
    <submittedName>
        <fullName evidence="1">HAD family phosphatase</fullName>
    </submittedName>
</protein>
<dbReference type="Pfam" id="PF00702">
    <property type="entry name" value="Hydrolase"/>
    <property type="match status" value="1"/>
</dbReference>